<protein>
    <recommendedName>
        <fullName evidence="4">Secreted protein</fullName>
    </recommendedName>
</protein>
<evidence type="ECO:0000256" key="1">
    <source>
        <dbReference type="SAM" id="SignalP"/>
    </source>
</evidence>
<sequence>MLCSSRFWSFIAFKGKLSLLSFIISASTLPPTSCIPLFIGITSAVEATQKGGSNFCFHSGNTPKSKLISCLLVY</sequence>
<comment type="caution">
    <text evidence="2">The sequence shown here is derived from an EMBL/GenBank/DDBJ whole genome shotgun (WGS) entry which is preliminary data.</text>
</comment>
<feature type="signal peptide" evidence="1">
    <location>
        <begin position="1"/>
        <end position="26"/>
    </location>
</feature>
<feature type="chain" id="PRO_5012373086" description="Secreted protein" evidence="1">
    <location>
        <begin position="27"/>
        <end position="74"/>
    </location>
</feature>
<dbReference type="EMBL" id="NFHS01000006">
    <property type="protein sequence ID" value="OUN53806.1"/>
    <property type="molecule type" value="Genomic_DNA"/>
</dbReference>
<organism evidence="2 3">
    <name type="scientific">Bacteroides uniformis</name>
    <dbReference type="NCBI Taxonomy" id="820"/>
    <lineage>
        <taxon>Bacteria</taxon>
        <taxon>Pseudomonadati</taxon>
        <taxon>Bacteroidota</taxon>
        <taxon>Bacteroidia</taxon>
        <taxon>Bacteroidales</taxon>
        <taxon>Bacteroidaceae</taxon>
        <taxon>Bacteroides</taxon>
    </lineage>
</organism>
<dbReference type="AlphaFoldDB" id="A0A1Y3UYA2"/>
<evidence type="ECO:0008006" key="4">
    <source>
        <dbReference type="Google" id="ProtNLM"/>
    </source>
</evidence>
<gene>
    <name evidence="2" type="ORF">B5G17_12735</name>
</gene>
<proteinExistence type="predicted"/>
<accession>A0A1Y3UYA2</accession>
<keyword evidence="1" id="KW-0732">Signal</keyword>
<reference evidence="3" key="1">
    <citation type="submission" date="2017-04" db="EMBL/GenBank/DDBJ databases">
        <title>Function of individual gut microbiota members based on whole genome sequencing of pure cultures obtained from chicken caecum.</title>
        <authorList>
            <person name="Medvecky M."/>
            <person name="Cejkova D."/>
            <person name="Polansky O."/>
            <person name="Karasova D."/>
            <person name="Kubasova T."/>
            <person name="Cizek A."/>
            <person name="Rychlik I."/>
        </authorList>
    </citation>
    <scope>NUCLEOTIDE SEQUENCE [LARGE SCALE GENOMIC DNA]</scope>
    <source>
        <strain evidence="3">An67</strain>
    </source>
</reference>
<name>A0A1Y3UYA2_BACUN</name>
<evidence type="ECO:0000313" key="3">
    <source>
        <dbReference type="Proteomes" id="UP000196329"/>
    </source>
</evidence>
<dbReference type="Proteomes" id="UP000196329">
    <property type="component" value="Unassembled WGS sequence"/>
</dbReference>
<evidence type="ECO:0000313" key="2">
    <source>
        <dbReference type="EMBL" id="OUN53806.1"/>
    </source>
</evidence>